<organism evidence="2 3">
    <name type="scientific">Colletotrichum musicola</name>
    <dbReference type="NCBI Taxonomy" id="2175873"/>
    <lineage>
        <taxon>Eukaryota</taxon>
        <taxon>Fungi</taxon>
        <taxon>Dikarya</taxon>
        <taxon>Ascomycota</taxon>
        <taxon>Pezizomycotina</taxon>
        <taxon>Sordariomycetes</taxon>
        <taxon>Hypocreomycetidae</taxon>
        <taxon>Glomerellales</taxon>
        <taxon>Glomerellaceae</taxon>
        <taxon>Colletotrichum</taxon>
        <taxon>Colletotrichum orchidearum species complex</taxon>
    </lineage>
</organism>
<comment type="caution">
    <text evidence="2">The sequence shown here is derived from an EMBL/GenBank/DDBJ whole genome shotgun (WGS) entry which is preliminary data.</text>
</comment>
<evidence type="ECO:0000313" key="2">
    <source>
        <dbReference type="EMBL" id="KAF6827088.1"/>
    </source>
</evidence>
<keyword evidence="3" id="KW-1185">Reference proteome</keyword>
<feature type="region of interest" description="Disordered" evidence="1">
    <location>
        <begin position="111"/>
        <end position="143"/>
    </location>
</feature>
<protein>
    <submittedName>
        <fullName evidence="2">Uncharacterized protein</fullName>
    </submittedName>
</protein>
<accession>A0A8H6NBS5</accession>
<dbReference type="EMBL" id="WIGM01000379">
    <property type="protein sequence ID" value="KAF6827088.1"/>
    <property type="molecule type" value="Genomic_DNA"/>
</dbReference>
<feature type="region of interest" description="Disordered" evidence="1">
    <location>
        <begin position="365"/>
        <end position="403"/>
    </location>
</feature>
<sequence length="598" mass="66482">MVLNNTPKRSVDAKSQSGMKARRSTRSPGPFTRQQQPSFSLDAVVRKDPKTLGPSSRLTEAWVREQQDNYPATIVKLAEPSEFNIRQNHYQRIDKLKELTHHVDSLRDPAAPHHHQQICRESSSGSSTGGGHRASRHVADKRPKLSTNVPVEIFQQQQQQQQLTPESPVGWSGMKEFLMTELRREMGLPQHRPHHHDHVDEKSVNLACPLFIRNPAAFTHVRNSCTDGNIKGGIGKLIEHIKRVHLRSDKQCHNCGARYGSKPAESKSSHARSCTKIWSPHEPPLLTEEQHRVLESLSVRASGQSLDYKYRHKLLMKLFPGQEEWAKRVEIYHDSYMPCLLPAQLMFEAMEKAVDRWERGYAAHMYDSDGSDADSDRSRDYRGVSGSSAGASPSTDASSAYPSASSGGYSRALGAGAGVGYGATTYQLSDYADASWEGMEEDMSVATGTTTLVPGATTTTRSSGSRHHKSATADVDFAAAQMQQDYQTYSHAGTVDDFDELGSASYVDHLEPVFDVVSTVPSDYHSYTMDVEQMLPGDYLVDQGHYAKDTINPKDMHNTLIGLGSAAVPRYLMSDEDETGIVLQDTQEYLQGGRRLHR</sequence>
<dbReference type="AlphaFoldDB" id="A0A8H6NBS5"/>
<reference evidence="2" key="1">
    <citation type="journal article" date="2020" name="Phytopathology">
        <title>Genome Sequence Resources of Colletotrichum truncatum, C. plurivorum, C. musicola, and C. sojae: Four Species Pathogenic to Soybean (Glycine max).</title>
        <authorList>
            <person name="Rogerio F."/>
            <person name="Boufleur T.R."/>
            <person name="Ciampi-Guillardi M."/>
            <person name="Sukno S.A."/>
            <person name="Thon M.R."/>
            <person name="Massola Junior N.S."/>
            <person name="Baroncelli R."/>
        </authorList>
    </citation>
    <scope>NUCLEOTIDE SEQUENCE</scope>
    <source>
        <strain evidence="2">LFN0074</strain>
    </source>
</reference>
<feature type="region of interest" description="Disordered" evidence="1">
    <location>
        <begin position="1"/>
        <end position="39"/>
    </location>
</feature>
<proteinExistence type="predicted"/>
<feature type="compositionally biased region" description="Low complexity" evidence="1">
    <location>
        <begin position="383"/>
        <end position="403"/>
    </location>
</feature>
<name>A0A8H6NBS5_9PEZI</name>
<evidence type="ECO:0000313" key="3">
    <source>
        <dbReference type="Proteomes" id="UP000639643"/>
    </source>
</evidence>
<evidence type="ECO:0000256" key="1">
    <source>
        <dbReference type="SAM" id="MobiDB-lite"/>
    </source>
</evidence>
<dbReference type="Proteomes" id="UP000639643">
    <property type="component" value="Unassembled WGS sequence"/>
</dbReference>
<feature type="compositionally biased region" description="Polar residues" evidence="1">
    <location>
        <begin position="1"/>
        <end position="18"/>
    </location>
</feature>
<dbReference type="OrthoDB" id="4161727at2759"/>
<gene>
    <name evidence="2" type="ORF">CMUS01_09148</name>
</gene>